<evidence type="ECO:0000313" key="15">
    <source>
        <dbReference type="RefSeq" id="XP_015602719.1"/>
    </source>
</evidence>
<evidence type="ECO:0000256" key="1">
    <source>
        <dbReference type="ARBA" id="ARBA00004141"/>
    </source>
</evidence>
<dbReference type="Gene3D" id="3.40.50.720">
    <property type="entry name" value="NAD(P)-binding Rossmann-like Domain"/>
    <property type="match status" value="1"/>
</dbReference>
<evidence type="ECO:0000256" key="3">
    <source>
        <dbReference type="ARBA" id="ARBA00022692"/>
    </source>
</evidence>
<evidence type="ECO:0000313" key="19">
    <source>
        <dbReference type="RefSeq" id="XP_015602723.1"/>
    </source>
</evidence>
<gene>
    <name evidence="15 16 17 18 19 20" type="primary">LOC107271346</name>
</gene>
<proteinExistence type="inferred from homology"/>
<dbReference type="RefSeq" id="XP_015602722.1">
    <property type="nucleotide sequence ID" value="XM_015747236.2"/>
</dbReference>
<evidence type="ECO:0000256" key="11">
    <source>
        <dbReference type="ARBA" id="ARBA00082544"/>
    </source>
</evidence>
<dbReference type="RefSeq" id="XP_015602719.1">
    <property type="nucleotide sequence ID" value="XM_015747233.2"/>
</dbReference>
<evidence type="ECO:0000256" key="6">
    <source>
        <dbReference type="ARBA" id="ARBA00023002"/>
    </source>
</evidence>
<dbReference type="SUPFAM" id="SSF51735">
    <property type="entry name" value="NAD(P)-binding Rossmann-fold domains"/>
    <property type="match status" value="1"/>
</dbReference>
<comment type="similarity">
    <text evidence="2 12">Belongs to the short-chain dehydrogenases/reductases (SDR) family.</text>
</comment>
<dbReference type="GO" id="GO:0052650">
    <property type="term" value="F:all-trans-retinol dehydrogenase (NADP+) activity"/>
    <property type="evidence" value="ECO:0007669"/>
    <property type="project" value="UniProtKB-ARBA"/>
</dbReference>
<evidence type="ECO:0000256" key="5">
    <source>
        <dbReference type="ARBA" id="ARBA00022989"/>
    </source>
</evidence>
<protein>
    <recommendedName>
        <fullName evidence="10">Short-chain dehydrogenase/reductase 3</fullName>
    </recommendedName>
    <alternativeName>
        <fullName evidence="11">Retinal short-chain dehydrogenase/reductase 1</fullName>
    </alternativeName>
</protein>
<reference evidence="15 16" key="1">
    <citation type="submission" date="2025-04" db="UniProtKB">
        <authorList>
            <consortium name="RefSeq"/>
        </authorList>
    </citation>
    <scope>IDENTIFICATION</scope>
</reference>
<evidence type="ECO:0000256" key="12">
    <source>
        <dbReference type="RuleBase" id="RU000363"/>
    </source>
</evidence>
<dbReference type="PRINTS" id="PR00081">
    <property type="entry name" value="GDHRDH"/>
</dbReference>
<keyword evidence="14" id="KW-1185">Reference proteome</keyword>
<evidence type="ECO:0000313" key="16">
    <source>
        <dbReference type="RefSeq" id="XP_015602720.1"/>
    </source>
</evidence>
<dbReference type="PANTHER" id="PTHR24322">
    <property type="entry name" value="PKSB"/>
    <property type="match status" value="1"/>
</dbReference>
<evidence type="ECO:0000256" key="4">
    <source>
        <dbReference type="ARBA" id="ARBA00022857"/>
    </source>
</evidence>
<dbReference type="PRINTS" id="PR00080">
    <property type="entry name" value="SDRFAMILY"/>
</dbReference>
<dbReference type="Pfam" id="PF00106">
    <property type="entry name" value="adh_short"/>
    <property type="match status" value="1"/>
</dbReference>
<dbReference type="PANTHER" id="PTHR24322:SF736">
    <property type="entry name" value="RETINOL DEHYDROGENASE 10"/>
    <property type="match status" value="1"/>
</dbReference>
<comment type="function">
    <text evidence="9">Catalyzes the reduction of all-trans-retinal to all-trans-retinol in the presence of NADPH.</text>
</comment>
<dbReference type="RefSeq" id="XP_015602721.1">
    <property type="nucleotide sequence ID" value="XM_015747235.2"/>
</dbReference>
<keyword evidence="6" id="KW-0560">Oxidoreductase</keyword>
<dbReference type="InterPro" id="IPR036291">
    <property type="entry name" value="NAD(P)-bd_dom_sf"/>
</dbReference>
<feature type="transmembrane region" description="Helical" evidence="13">
    <location>
        <begin position="7"/>
        <end position="26"/>
    </location>
</feature>
<organism evidence="14 19">
    <name type="scientific">Cephus cinctus</name>
    <name type="common">Wheat stem sawfly</name>
    <dbReference type="NCBI Taxonomy" id="211228"/>
    <lineage>
        <taxon>Eukaryota</taxon>
        <taxon>Metazoa</taxon>
        <taxon>Ecdysozoa</taxon>
        <taxon>Arthropoda</taxon>
        <taxon>Hexapoda</taxon>
        <taxon>Insecta</taxon>
        <taxon>Pterygota</taxon>
        <taxon>Neoptera</taxon>
        <taxon>Endopterygota</taxon>
        <taxon>Hymenoptera</taxon>
        <taxon>Cephoidea</taxon>
        <taxon>Cephidae</taxon>
        <taxon>Cephus</taxon>
    </lineage>
</organism>
<dbReference type="KEGG" id="ccin:107271346"/>
<evidence type="ECO:0000313" key="17">
    <source>
        <dbReference type="RefSeq" id="XP_015602721.1"/>
    </source>
</evidence>
<dbReference type="CDD" id="cd05339">
    <property type="entry name" value="17beta-HSDXI-like_SDR_c"/>
    <property type="match status" value="1"/>
</dbReference>
<keyword evidence="8 13" id="KW-0472">Membrane</keyword>
<dbReference type="RefSeq" id="XP_015602723.1">
    <property type="nucleotide sequence ID" value="XM_015747237.2"/>
</dbReference>
<keyword evidence="4" id="KW-0521">NADP</keyword>
<evidence type="ECO:0000256" key="13">
    <source>
        <dbReference type="SAM" id="Phobius"/>
    </source>
</evidence>
<evidence type="ECO:0000313" key="20">
    <source>
        <dbReference type="RefSeq" id="XP_015602724.1"/>
    </source>
</evidence>
<accession>A0AAJ7C5U7</accession>
<dbReference type="GO" id="GO:0005811">
    <property type="term" value="C:lipid droplet"/>
    <property type="evidence" value="ECO:0007669"/>
    <property type="project" value="TreeGrafter"/>
</dbReference>
<name>A0AAJ7C5U7_CEPCN</name>
<comment type="subcellular location">
    <subcellularLocation>
        <location evidence="1">Membrane</location>
        <topology evidence="1">Multi-pass membrane protein</topology>
    </subcellularLocation>
</comment>
<keyword evidence="5 13" id="KW-1133">Transmembrane helix</keyword>
<evidence type="ECO:0000256" key="2">
    <source>
        <dbReference type="ARBA" id="ARBA00006484"/>
    </source>
</evidence>
<dbReference type="AlphaFoldDB" id="A0AAJ7C5U7"/>
<dbReference type="InterPro" id="IPR002347">
    <property type="entry name" value="SDR_fam"/>
</dbReference>
<evidence type="ECO:0000313" key="18">
    <source>
        <dbReference type="RefSeq" id="XP_015602722.1"/>
    </source>
</evidence>
<dbReference type="GeneID" id="107271346"/>
<dbReference type="Proteomes" id="UP000694920">
    <property type="component" value="Unplaced"/>
</dbReference>
<evidence type="ECO:0000313" key="14">
    <source>
        <dbReference type="Proteomes" id="UP000694920"/>
    </source>
</evidence>
<sequence length="306" mass="33643">MVKAYDGALILADTLLLFIKIFYSIIEGIYRLVVPVQEKSVVGEIVLVTGAGHGIGRELAIKYASLGATVVCWDINQDGNEDTVKEIKKLGAASAHGYKCDVSNRDDVVTVAAQVQKEVGNVTILVNNAGIMPCRTFFDYTPAEIRRIFDINVLAHFWTLQAFLPNMINNNHGHVVALSSIAGIVGLENLVPYCGSKFAVRGLMDALIEEVRIKNGPNCNVKFTTIYPYMVDTGLCKKPKMRFPSLMSLVSPQEAVSQIVSAQRRDLKEISIPVIWIYVASVLGMMPNKAQRLVQDFFDSGVEAEC</sequence>
<evidence type="ECO:0000256" key="8">
    <source>
        <dbReference type="ARBA" id="ARBA00023136"/>
    </source>
</evidence>
<evidence type="ECO:0000256" key="7">
    <source>
        <dbReference type="ARBA" id="ARBA00023098"/>
    </source>
</evidence>
<evidence type="ECO:0000256" key="9">
    <source>
        <dbReference type="ARBA" id="ARBA00059620"/>
    </source>
</evidence>
<dbReference type="CTD" id="31726"/>
<dbReference type="FunFam" id="3.40.50.720:FF:000131">
    <property type="entry name" value="Short-chain dehydrogenase/reductase 3"/>
    <property type="match status" value="1"/>
</dbReference>
<dbReference type="RefSeq" id="XP_015602720.1">
    <property type="nucleotide sequence ID" value="XM_015747234.2"/>
</dbReference>
<dbReference type="RefSeq" id="XP_015602724.1">
    <property type="nucleotide sequence ID" value="XM_015747238.2"/>
</dbReference>
<keyword evidence="3 13" id="KW-0812">Transmembrane</keyword>
<evidence type="ECO:0000256" key="10">
    <source>
        <dbReference type="ARBA" id="ARBA00068717"/>
    </source>
</evidence>
<keyword evidence="7" id="KW-0443">Lipid metabolism</keyword>
<dbReference type="GO" id="GO:0016020">
    <property type="term" value="C:membrane"/>
    <property type="evidence" value="ECO:0007669"/>
    <property type="project" value="UniProtKB-SubCell"/>
</dbReference>